<dbReference type="GeneID" id="9065002"/>
<dbReference type="RefSeq" id="XP_002777198.1">
    <property type="nucleotide sequence ID" value="XM_002777152.1"/>
</dbReference>
<sequence>PRESSHELNTASTGVTLSTRDVELGIEPCPINEEEEVEARSDPVFPDSVCAIVL</sequence>
<name>C5L2M9_PERM5</name>
<dbReference type="EMBL" id="GG678644">
    <property type="protein sequence ID" value="EER09014.1"/>
    <property type="molecule type" value="Genomic_DNA"/>
</dbReference>
<evidence type="ECO:0000313" key="2">
    <source>
        <dbReference type="Proteomes" id="UP000007800"/>
    </source>
</evidence>
<dbReference type="AlphaFoldDB" id="C5L2M9"/>
<accession>C5L2M9</accession>
<feature type="non-terminal residue" evidence="1">
    <location>
        <position position="54"/>
    </location>
</feature>
<reference evidence="1 2" key="1">
    <citation type="submission" date="2008-07" db="EMBL/GenBank/DDBJ databases">
        <authorList>
            <person name="El-Sayed N."/>
            <person name="Caler E."/>
            <person name="Inman J."/>
            <person name="Amedeo P."/>
            <person name="Hass B."/>
            <person name="Wortman J."/>
        </authorList>
    </citation>
    <scope>NUCLEOTIDE SEQUENCE [LARGE SCALE GENOMIC DNA]</scope>
    <source>
        <strain evidence="2">ATCC 50983 / TXsc</strain>
    </source>
</reference>
<feature type="non-terminal residue" evidence="1">
    <location>
        <position position="1"/>
    </location>
</feature>
<evidence type="ECO:0000313" key="1">
    <source>
        <dbReference type="EMBL" id="EER09014.1"/>
    </source>
</evidence>
<keyword evidence="2" id="KW-1185">Reference proteome</keyword>
<organism evidence="2">
    <name type="scientific">Perkinsus marinus (strain ATCC 50983 / TXsc)</name>
    <dbReference type="NCBI Taxonomy" id="423536"/>
    <lineage>
        <taxon>Eukaryota</taxon>
        <taxon>Sar</taxon>
        <taxon>Alveolata</taxon>
        <taxon>Perkinsozoa</taxon>
        <taxon>Perkinsea</taxon>
        <taxon>Perkinsida</taxon>
        <taxon>Perkinsidae</taxon>
        <taxon>Perkinsus</taxon>
    </lineage>
</organism>
<protein>
    <submittedName>
        <fullName evidence="1">Uncharacterized protein</fullName>
    </submittedName>
</protein>
<dbReference type="InParanoid" id="C5L2M9"/>
<dbReference type="OrthoDB" id="447015at2759"/>
<dbReference type="Proteomes" id="UP000007800">
    <property type="component" value="Unassembled WGS sequence"/>
</dbReference>
<gene>
    <name evidence="1" type="ORF">Pmar_PMAR028892</name>
</gene>
<proteinExistence type="predicted"/>